<dbReference type="SUPFAM" id="SSF48264">
    <property type="entry name" value="Cytochrome P450"/>
    <property type="match status" value="1"/>
</dbReference>
<sequence length="80" mass="9286">MPDHDIISEFIGHMMAGTRTTSTSITYLFWELSRRPDIMKKLQAELDEVIPDCKFLAHRRTEHQMRSLASWDASVHVVIS</sequence>
<evidence type="ECO:0000313" key="2">
    <source>
        <dbReference type="Proteomes" id="UP000053424"/>
    </source>
</evidence>
<dbReference type="Gene3D" id="1.10.630.10">
    <property type="entry name" value="Cytochrome P450"/>
    <property type="match status" value="1"/>
</dbReference>
<dbReference type="HOGENOM" id="CLU_2590042_0_0_1"/>
<dbReference type="InterPro" id="IPR036396">
    <property type="entry name" value="Cyt_P450_sf"/>
</dbReference>
<gene>
    <name evidence="1" type="ORF">M413DRAFT_449943</name>
</gene>
<keyword evidence="2" id="KW-1185">Reference proteome</keyword>
<dbReference type="GO" id="GO:0020037">
    <property type="term" value="F:heme binding"/>
    <property type="evidence" value="ECO:0007669"/>
    <property type="project" value="InterPro"/>
</dbReference>
<dbReference type="InterPro" id="IPR001128">
    <property type="entry name" value="Cyt_P450"/>
</dbReference>
<dbReference type="STRING" id="686832.A0A0C3BDV1"/>
<dbReference type="OrthoDB" id="3060706at2759"/>
<organism evidence="1 2">
    <name type="scientific">Hebeloma cylindrosporum</name>
    <dbReference type="NCBI Taxonomy" id="76867"/>
    <lineage>
        <taxon>Eukaryota</taxon>
        <taxon>Fungi</taxon>
        <taxon>Dikarya</taxon>
        <taxon>Basidiomycota</taxon>
        <taxon>Agaricomycotina</taxon>
        <taxon>Agaricomycetes</taxon>
        <taxon>Agaricomycetidae</taxon>
        <taxon>Agaricales</taxon>
        <taxon>Agaricineae</taxon>
        <taxon>Hymenogastraceae</taxon>
        <taxon>Hebeloma</taxon>
    </lineage>
</organism>
<proteinExistence type="predicted"/>
<reference evidence="1 2" key="1">
    <citation type="submission" date="2014-04" db="EMBL/GenBank/DDBJ databases">
        <authorList>
            <consortium name="DOE Joint Genome Institute"/>
            <person name="Kuo A."/>
            <person name="Gay G."/>
            <person name="Dore J."/>
            <person name="Kohler A."/>
            <person name="Nagy L.G."/>
            <person name="Floudas D."/>
            <person name="Copeland A."/>
            <person name="Barry K.W."/>
            <person name="Cichocki N."/>
            <person name="Veneault-Fourrey C."/>
            <person name="LaButti K."/>
            <person name="Lindquist E.A."/>
            <person name="Lipzen A."/>
            <person name="Lundell T."/>
            <person name="Morin E."/>
            <person name="Murat C."/>
            <person name="Sun H."/>
            <person name="Tunlid A."/>
            <person name="Henrissat B."/>
            <person name="Grigoriev I.V."/>
            <person name="Hibbett D.S."/>
            <person name="Martin F."/>
            <person name="Nordberg H.P."/>
            <person name="Cantor M.N."/>
            <person name="Hua S.X."/>
        </authorList>
    </citation>
    <scope>NUCLEOTIDE SEQUENCE [LARGE SCALE GENOMIC DNA]</scope>
    <source>
        <strain evidence="2">h7</strain>
    </source>
</reference>
<reference evidence="2" key="2">
    <citation type="submission" date="2015-01" db="EMBL/GenBank/DDBJ databases">
        <title>Evolutionary Origins and Diversification of the Mycorrhizal Mutualists.</title>
        <authorList>
            <consortium name="DOE Joint Genome Institute"/>
            <consortium name="Mycorrhizal Genomics Consortium"/>
            <person name="Kohler A."/>
            <person name="Kuo A."/>
            <person name="Nagy L.G."/>
            <person name="Floudas D."/>
            <person name="Copeland A."/>
            <person name="Barry K.W."/>
            <person name="Cichocki N."/>
            <person name="Veneault-Fourrey C."/>
            <person name="LaButti K."/>
            <person name="Lindquist E.A."/>
            <person name="Lipzen A."/>
            <person name="Lundell T."/>
            <person name="Morin E."/>
            <person name="Murat C."/>
            <person name="Riley R."/>
            <person name="Ohm R."/>
            <person name="Sun H."/>
            <person name="Tunlid A."/>
            <person name="Henrissat B."/>
            <person name="Grigoriev I.V."/>
            <person name="Hibbett D.S."/>
            <person name="Martin F."/>
        </authorList>
    </citation>
    <scope>NUCLEOTIDE SEQUENCE [LARGE SCALE GENOMIC DNA]</scope>
    <source>
        <strain evidence="2">h7</strain>
    </source>
</reference>
<dbReference type="AlphaFoldDB" id="A0A0C3BDV1"/>
<dbReference type="GO" id="GO:0016705">
    <property type="term" value="F:oxidoreductase activity, acting on paired donors, with incorporation or reduction of molecular oxygen"/>
    <property type="evidence" value="ECO:0007669"/>
    <property type="project" value="InterPro"/>
</dbReference>
<dbReference type="Proteomes" id="UP000053424">
    <property type="component" value="Unassembled WGS sequence"/>
</dbReference>
<dbReference type="Pfam" id="PF00067">
    <property type="entry name" value="p450"/>
    <property type="match status" value="1"/>
</dbReference>
<accession>A0A0C3BDV1</accession>
<dbReference type="EMBL" id="KN831836">
    <property type="protein sequence ID" value="KIM34985.1"/>
    <property type="molecule type" value="Genomic_DNA"/>
</dbReference>
<evidence type="ECO:0000313" key="1">
    <source>
        <dbReference type="EMBL" id="KIM34985.1"/>
    </source>
</evidence>
<protein>
    <recommendedName>
        <fullName evidence="3">Cytochrome P450</fullName>
    </recommendedName>
</protein>
<evidence type="ECO:0008006" key="3">
    <source>
        <dbReference type="Google" id="ProtNLM"/>
    </source>
</evidence>
<dbReference type="GO" id="GO:0005506">
    <property type="term" value="F:iron ion binding"/>
    <property type="evidence" value="ECO:0007669"/>
    <property type="project" value="InterPro"/>
</dbReference>
<name>A0A0C3BDV1_HEBCY</name>
<dbReference type="GO" id="GO:0004497">
    <property type="term" value="F:monooxygenase activity"/>
    <property type="evidence" value="ECO:0007669"/>
    <property type="project" value="InterPro"/>
</dbReference>